<gene>
    <name evidence="1" type="ORF">SDC9_140423</name>
</gene>
<dbReference type="AlphaFoldDB" id="A0A645DV79"/>
<organism evidence="1">
    <name type="scientific">bioreactor metagenome</name>
    <dbReference type="NCBI Taxonomy" id="1076179"/>
    <lineage>
        <taxon>unclassified sequences</taxon>
        <taxon>metagenomes</taxon>
        <taxon>ecological metagenomes</taxon>
    </lineage>
</organism>
<protein>
    <submittedName>
        <fullName evidence="1">Uncharacterized protein</fullName>
    </submittedName>
</protein>
<comment type="caution">
    <text evidence="1">The sequence shown here is derived from an EMBL/GenBank/DDBJ whole genome shotgun (WGS) entry which is preliminary data.</text>
</comment>
<evidence type="ECO:0000313" key="1">
    <source>
        <dbReference type="EMBL" id="MPM93287.1"/>
    </source>
</evidence>
<proteinExistence type="predicted"/>
<sequence length="124" mass="12338">MKTIVAIIVAGLLQLSSSAVLAHAEHGQPQFGGVVAEAGEAQFEIVGKGGKIVVHATSHGVPVDTAGAKAKLTVLAGGAKSELALAPVAPNRLEAAGSLASGAKLLILVEWPGRKPLQGRAVAP</sequence>
<accession>A0A645DV79</accession>
<reference evidence="1" key="1">
    <citation type="submission" date="2019-08" db="EMBL/GenBank/DDBJ databases">
        <authorList>
            <person name="Kucharzyk K."/>
            <person name="Murdoch R.W."/>
            <person name="Higgins S."/>
            <person name="Loffler F."/>
        </authorList>
    </citation>
    <scope>NUCLEOTIDE SEQUENCE</scope>
</reference>
<dbReference type="EMBL" id="VSSQ01040119">
    <property type="protein sequence ID" value="MPM93287.1"/>
    <property type="molecule type" value="Genomic_DNA"/>
</dbReference>
<name>A0A645DV79_9ZZZZ</name>